<evidence type="ECO:0000313" key="8">
    <source>
        <dbReference type="Proteomes" id="UP000076532"/>
    </source>
</evidence>
<dbReference type="EMBL" id="KV417509">
    <property type="protein sequence ID" value="KZP27339.1"/>
    <property type="molecule type" value="Genomic_DNA"/>
</dbReference>
<keyword evidence="5" id="KW-0539">Nucleus</keyword>
<organism evidence="7 8">
    <name type="scientific">Athelia psychrophila</name>
    <dbReference type="NCBI Taxonomy" id="1759441"/>
    <lineage>
        <taxon>Eukaryota</taxon>
        <taxon>Fungi</taxon>
        <taxon>Dikarya</taxon>
        <taxon>Basidiomycota</taxon>
        <taxon>Agaricomycotina</taxon>
        <taxon>Agaricomycetes</taxon>
        <taxon>Agaricomycetidae</taxon>
        <taxon>Atheliales</taxon>
        <taxon>Atheliaceae</taxon>
        <taxon>Athelia</taxon>
    </lineage>
</organism>
<accession>A0A166QMS8</accession>
<dbReference type="GO" id="GO:0016592">
    <property type="term" value="C:mediator complex"/>
    <property type="evidence" value="ECO:0007669"/>
    <property type="project" value="InterPro"/>
</dbReference>
<dbReference type="PANTHER" id="PTHR40630:SF1">
    <property type="entry name" value="DNA-BINDING PROTEIN"/>
    <property type="match status" value="1"/>
</dbReference>
<evidence type="ECO:0000256" key="1">
    <source>
        <dbReference type="ARBA" id="ARBA00004123"/>
    </source>
</evidence>
<sequence>MAEPLQTDVSRPSALATANLRNAQTKKAAVDQNSEEYLEQIEDEWNKKVDVEVETLVDGMVDLVSLASIAEKDKFKIAQEAFQAQSRAESMVRAANSLLSITHSMKLMLLLSDEAQIAHRRDAELKSLHGEKKEAKQAVASLLDSLLGRPGSNTNTE</sequence>
<dbReference type="STRING" id="436010.A0A166QMS8"/>
<dbReference type="PANTHER" id="PTHR40630">
    <property type="entry name" value="POSSIBLE DNA-BINDING PROTEIN"/>
    <property type="match status" value="1"/>
</dbReference>
<dbReference type="GO" id="GO:0003712">
    <property type="term" value="F:transcription coregulator activity"/>
    <property type="evidence" value="ECO:0007669"/>
    <property type="project" value="InterPro"/>
</dbReference>
<keyword evidence="8" id="KW-1185">Reference proteome</keyword>
<evidence type="ECO:0000256" key="6">
    <source>
        <dbReference type="SAM" id="MobiDB-lite"/>
    </source>
</evidence>
<evidence type="ECO:0008006" key="9">
    <source>
        <dbReference type="Google" id="ProtNLM"/>
    </source>
</evidence>
<protein>
    <recommendedName>
        <fullName evidence="9">Mediator of RNA polymerase II transcription subunit 22</fullName>
    </recommendedName>
</protein>
<evidence type="ECO:0000256" key="3">
    <source>
        <dbReference type="ARBA" id="ARBA00023015"/>
    </source>
</evidence>
<dbReference type="OrthoDB" id="203279at2759"/>
<dbReference type="AlphaFoldDB" id="A0A166QMS8"/>
<dbReference type="Pfam" id="PF06179">
    <property type="entry name" value="Med22"/>
    <property type="match status" value="1"/>
</dbReference>
<evidence type="ECO:0000256" key="2">
    <source>
        <dbReference type="ARBA" id="ARBA00005942"/>
    </source>
</evidence>
<evidence type="ECO:0000256" key="5">
    <source>
        <dbReference type="ARBA" id="ARBA00023242"/>
    </source>
</evidence>
<evidence type="ECO:0000313" key="7">
    <source>
        <dbReference type="EMBL" id="KZP27339.1"/>
    </source>
</evidence>
<keyword evidence="3" id="KW-0805">Transcription regulation</keyword>
<dbReference type="InterPro" id="IPR009332">
    <property type="entry name" value="Med22"/>
</dbReference>
<name>A0A166QMS8_9AGAM</name>
<reference evidence="7 8" key="1">
    <citation type="journal article" date="2016" name="Mol. Biol. Evol.">
        <title>Comparative Genomics of Early-Diverging Mushroom-Forming Fungi Provides Insights into the Origins of Lignocellulose Decay Capabilities.</title>
        <authorList>
            <person name="Nagy L.G."/>
            <person name="Riley R."/>
            <person name="Tritt A."/>
            <person name="Adam C."/>
            <person name="Daum C."/>
            <person name="Floudas D."/>
            <person name="Sun H."/>
            <person name="Yadav J.S."/>
            <person name="Pangilinan J."/>
            <person name="Larsson K.H."/>
            <person name="Matsuura K."/>
            <person name="Barry K."/>
            <person name="Labutti K."/>
            <person name="Kuo R."/>
            <person name="Ohm R.A."/>
            <person name="Bhattacharya S.S."/>
            <person name="Shirouzu T."/>
            <person name="Yoshinaga Y."/>
            <person name="Martin F.M."/>
            <person name="Grigoriev I.V."/>
            <person name="Hibbett D.S."/>
        </authorList>
    </citation>
    <scope>NUCLEOTIDE SEQUENCE [LARGE SCALE GENOMIC DNA]</scope>
    <source>
        <strain evidence="7 8">CBS 109695</strain>
    </source>
</reference>
<dbReference type="Proteomes" id="UP000076532">
    <property type="component" value="Unassembled WGS sequence"/>
</dbReference>
<keyword evidence="4" id="KW-0804">Transcription</keyword>
<evidence type="ECO:0000256" key="4">
    <source>
        <dbReference type="ARBA" id="ARBA00023163"/>
    </source>
</evidence>
<comment type="subcellular location">
    <subcellularLocation>
        <location evidence="1">Nucleus</location>
    </subcellularLocation>
</comment>
<proteinExistence type="inferred from homology"/>
<feature type="region of interest" description="Disordered" evidence="6">
    <location>
        <begin position="1"/>
        <end position="25"/>
    </location>
</feature>
<gene>
    <name evidence="7" type="ORF">FIBSPDRAFT_1040211</name>
</gene>
<dbReference type="InterPro" id="IPR021487">
    <property type="entry name" value="DUF3140"/>
</dbReference>
<dbReference type="GO" id="GO:0006357">
    <property type="term" value="P:regulation of transcription by RNA polymerase II"/>
    <property type="evidence" value="ECO:0007669"/>
    <property type="project" value="InterPro"/>
</dbReference>
<comment type="similarity">
    <text evidence="2">Belongs to the Mediator complex subunit 22 family.</text>
</comment>